<feature type="compositionally biased region" description="Polar residues" evidence="10">
    <location>
        <begin position="289"/>
        <end position="310"/>
    </location>
</feature>
<dbReference type="EMBL" id="HBUF01251852">
    <property type="protein sequence ID" value="CAG6680294.1"/>
    <property type="molecule type" value="Transcribed_RNA"/>
</dbReference>
<evidence type="ECO:0000256" key="3">
    <source>
        <dbReference type="ARBA" id="ARBA00022771"/>
    </source>
</evidence>
<comment type="subcellular location">
    <subcellularLocation>
        <location evidence="1">Nucleus</location>
    </subcellularLocation>
</comment>
<dbReference type="PRINTS" id="PR00047">
    <property type="entry name" value="STROIDFINGER"/>
</dbReference>
<evidence type="ECO:0000256" key="7">
    <source>
        <dbReference type="ARBA" id="ARBA00023163"/>
    </source>
</evidence>
<reference evidence="12" key="1">
    <citation type="submission" date="2021-05" db="EMBL/GenBank/DDBJ databases">
        <authorList>
            <person name="Alioto T."/>
            <person name="Alioto T."/>
            <person name="Gomez Garrido J."/>
        </authorList>
    </citation>
    <scope>NUCLEOTIDE SEQUENCE</scope>
</reference>
<feature type="region of interest" description="Disordered" evidence="10">
    <location>
        <begin position="257"/>
        <end position="310"/>
    </location>
</feature>
<dbReference type="EMBL" id="HBUF01420697">
    <property type="protein sequence ID" value="CAG6740742.1"/>
    <property type="molecule type" value="Transcribed_RNA"/>
</dbReference>
<keyword evidence="6" id="KW-0238">DNA-binding</keyword>
<organism evidence="12">
    <name type="scientific">Cacopsylla melanoneura</name>
    <dbReference type="NCBI Taxonomy" id="428564"/>
    <lineage>
        <taxon>Eukaryota</taxon>
        <taxon>Metazoa</taxon>
        <taxon>Ecdysozoa</taxon>
        <taxon>Arthropoda</taxon>
        <taxon>Hexapoda</taxon>
        <taxon>Insecta</taxon>
        <taxon>Pterygota</taxon>
        <taxon>Neoptera</taxon>
        <taxon>Paraneoptera</taxon>
        <taxon>Hemiptera</taxon>
        <taxon>Sternorrhyncha</taxon>
        <taxon>Psylloidea</taxon>
        <taxon>Psyllidae</taxon>
        <taxon>Psyllinae</taxon>
        <taxon>Cacopsylla</taxon>
    </lineage>
</organism>
<dbReference type="AlphaFoldDB" id="A0A8D9B4V4"/>
<evidence type="ECO:0000256" key="2">
    <source>
        <dbReference type="ARBA" id="ARBA00022723"/>
    </source>
</evidence>
<dbReference type="InterPro" id="IPR013088">
    <property type="entry name" value="Znf_NHR/GATA"/>
</dbReference>
<evidence type="ECO:0000256" key="4">
    <source>
        <dbReference type="ARBA" id="ARBA00022833"/>
    </source>
</evidence>
<sequence length="310" mass="34182">MNTQCRVCGEPAAGYHFGAFTCEGCKSFFGRTYNNPNSITECKNNYQCIINKKTRTSCKACRLYKCKLVGMSKNGSRYGRRSNWFKIHCLLEEQNVRRNGSGVYDSRINPLLWDNKILDSKIDIKNNNVTSSKDMKESDSGSESDESKHHIHHKQDNSSPLGHHDYKSVSIPSNSPLSEKEFYYNTKKSLSLNCSPVSYPTTPFTSFTTPPPALFSPFYPHLVPPIYSTTPAFSPSIASTPSPSSGSVLHEEPIDLSVKTTSSSKETSGLRIVSSPSHPARSSPPVPLASTTSPLDLTRSTKSSPTTVHS</sequence>
<evidence type="ECO:0000256" key="9">
    <source>
        <dbReference type="ARBA" id="ARBA00023242"/>
    </source>
</evidence>
<dbReference type="SUPFAM" id="SSF57716">
    <property type="entry name" value="Glucocorticoid receptor-like (DNA-binding domain)"/>
    <property type="match status" value="1"/>
</dbReference>
<evidence type="ECO:0000259" key="11">
    <source>
        <dbReference type="PROSITE" id="PS51030"/>
    </source>
</evidence>
<evidence type="ECO:0000256" key="5">
    <source>
        <dbReference type="ARBA" id="ARBA00023015"/>
    </source>
</evidence>
<dbReference type="GO" id="GO:0043565">
    <property type="term" value="F:sequence-specific DNA binding"/>
    <property type="evidence" value="ECO:0007669"/>
    <property type="project" value="InterPro"/>
</dbReference>
<keyword evidence="9" id="KW-0539">Nucleus</keyword>
<dbReference type="InterPro" id="IPR050200">
    <property type="entry name" value="Nuclear_hormone_rcpt_NR3"/>
</dbReference>
<dbReference type="EMBL" id="HBUF01604481">
    <property type="protein sequence ID" value="CAG6777181.1"/>
    <property type="molecule type" value="Transcribed_RNA"/>
</dbReference>
<feature type="domain" description="Nuclear receptor" evidence="11">
    <location>
        <begin position="2"/>
        <end position="78"/>
    </location>
</feature>
<dbReference type="GO" id="GO:0008270">
    <property type="term" value="F:zinc ion binding"/>
    <property type="evidence" value="ECO:0007669"/>
    <property type="project" value="UniProtKB-KW"/>
</dbReference>
<dbReference type="EMBL" id="HBUF01045530">
    <property type="protein sequence ID" value="CAG6619470.1"/>
    <property type="molecule type" value="Transcribed_RNA"/>
</dbReference>
<dbReference type="PROSITE" id="PS51030">
    <property type="entry name" value="NUCLEAR_REC_DBD_2"/>
    <property type="match status" value="1"/>
</dbReference>
<dbReference type="EMBL" id="HBUF01045531">
    <property type="protein sequence ID" value="CAG6619471.1"/>
    <property type="molecule type" value="Transcribed_RNA"/>
</dbReference>
<dbReference type="EMBL" id="HBUF01045529">
    <property type="protein sequence ID" value="CAG6619469.1"/>
    <property type="molecule type" value="Transcribed_RNA"/>
</dbReference>
<proteinExistence type="predicted"/>
<evidence type="ECO:0000256" key="1">
    <source>
        <dbReference type="ARBA" id="ARBA00004123"/>
    </source>
</evidence>
<dbReference type="EMBL" id="HBUF01604479">
    <property type="protein sequence ID" value="CAG6777179.1"/>
    <property type="molecule type" value="Transcribed_RNA"/>
</dbReference>
<keyword evidence="4" id="KW-0862">Zinc</keyword>
<keyword evidence="7" id="KW-0804">Transcription</keyword>
<keyword evidence="5" id="KW-0805">Transcription regulation</keyword>
<keyword evidence="3" id="KW-0863">Zinc-finger</keyword>
<dbReference type="PANTHER" id="PTHR48092">
    <property type="entry name" value="KNIRPS-RELATED PROTEIN-RELATED"/>
    <property type="match status" value="1"/>
</dbReference>
<dbReference type="EMBL" id="HBUF01420696">
    <property type="protein sequence ID" value="CAG6740741.1"/>
    <property type="molecule type" value="Transcribed_RNA"/>
</dbReference>
<dbReference type="EMBL" id="HBUF01045528">
    <property type="protein sequence ID" value="CAG6619468.1"/>
    <property type="molecule type" value="Transcribed_RNA"/>
</dbReference>
<name>A0A8D9B4V4_9HEMI</name>
<dbReference type="SMART" id="SM00399">
    <property type="entry name" value="ZnF_C4"/>
    <property type="match status" value="1"/>
</dbReference>
<dbReference type="GO" id="GO:0005634">
    <property type="term" value="C:nucleus"/>
    <property type="evidence" value="ECO:0007669"/>
    <property type="project" value="UniProtKB-SubCell"/>
</dbReference>
<feature type="compositionally biased region" description="Low complexity" evidence="10">
    <location>
        <begin position="257"/>
        <end position="267"/>
    </location>
</feature>
<dbReference type="EMBL" id="HBUF01251851">
    <property type="protein sequence ID" value="CAG6680293.1"/>
    <property type="molecule type" value="Transcribed_RNA"/>
</dbReference>
<dbReference type="InterPro" id="IPR001628">
    <property type="entry name" value="Znf_hrmn_rcpt"/>
</dbReference>
<feature type="region of interest" description="Disordered" evidence="10">
    <location>
        <begin position="129"/>
        <end position="173"/>
    </location>
</feature>
<dbReference type="EMBL" id="HBUF01420695">
    <property type="protein sequence ID" value="CAG6740740.1"/>
    <property type="molecule type" value="Transcribed_RNA"/>
</dbReference>
<evidence type="ECO:0000313" key="12">
    <source>
        <dbReference type="EMBL" id="CAG6777181.1"/>
    </source>
</evidence>
<evidence type="ECO:0000256" key="10">
    <source>
        <dbReference type="SAM" id="MobiDB-lite"/>
    </source>
</evidence>
<evidence type="ECO:0000256" key="8">
    <source>
        <dbReference type="ARBA" id="ARBA00023170"/>
    </source>
</evidence>
<dbReference type="PROSITE" id="PS00031">
    <property type="entry name" value="NUCLEAR_REC_DBD_1"/>
    <property type="match status" value="1"/>
</dbReference>
<keyword evidence="8" id="KW-0675">Receptor</keyword>
<dbReference type="GO" id="GO:0003700">
    <property type="term" value="F:DNA-binding transcription factor activity"/>
    <property type="evidence" value="ECO:0007669"/>
    <property type="project" value="InterPro"/>
</dbReference>
<dbReference type="Pfam" id="PF00105">
    <property type="entry name" value="zf-C4"/>
    <property type="match status" value="1"/>
</dbReference>
<accession>A0A8D9B4V4</accession>
<keyword evidence="2" id="KW-0479">Metal-binding</keyword>
<evidence type="ECO:0000256" key="6">
    <source>
        <dbReference type="ARBA" id="ARBA00023125"/>
    </source>
</evidence>
<dbReference type="EMBL" id="HBUF01604480">
    <property type="protein sequence ID" value="CAG6777180.1"/>
    <property type="molecule type" value="Transcribed_RNA"/>
</dbReference>
<protein>
    <submittedName>
        <fullName evidence="12">Knirps-related protein</fullName>
    </submittedName>
</protein>
<dbReference type="Gene3D" id="3.30.50.10">
    <property type="entry name" value="Erythroid Transcription Factor GATA-1, subunit A"/>
    <property type="match status" value="1"/>
</dbReference>